<organism evidence="1 2">
    <name type="scientific">Micromonospora echinofusca</name>
    <dbReference type="NCBI Taxonomy" id="47858"/>
    <lineage>
        <taxon>Bacteria</taxon>
        <taxon>Bacillati</taxon>
        <taxon>Actinomycetota</taxon>
        <taxon>Actinomycetes</taxon>
        <taxon>Micromonosporales</taxon>
        <taxon>Micromonosporaceae</taxon>
        <taxon>Micromonospora</taxon>
    </lineage>
</organism>
<gene>
    <name evidence="1" type="ORF">GSF22_31630</name>
</gene>
<evidence type="ECO:0000313" key="1">
    <source>
        <dbReference type="EMBL" id="MBO4210509.1"/>
    </source>
</evidence>
<reference evidence="1 2" key="1">
    <citation type="submission" date="2019-12" db="EMBL/GenBank/DDBJ databases">
        <title>Whole genome sequencing of endophytic Actinobacterium Micromonospora sp. MPMI6T.</title>
        <authorList>
            <person name="Evv R."/>
            <person name="Podile A.R."/>
        </authorList>
    </citation>
    <scope>NUCLEOTIDE SEQUENCE [LARGE SCALE GENOMIC DNA]</scope>
    <source>
        <strain evidence="1 2">MPMI6</strain>
    </source>
</reference>
<feature type="non-terminal residue" evidence="1">
    <location>
        <position position="55"/>
    </location>
</feature>
<dbReference type="EMBL" id="WVUH01000501">
    <property type="protein sequence ID" value="MBO4210509.1"/>
    <property type="molecule type" value="Genomic_DNA"/>
</dbReference>
<evidence type="ECO:0000313" key="2">
    <source>
        <dbReference type="Proteomes" id="UP000823521"/>
    </source>
</evidence>
<keyword evidence="1" id="KW-0808">Transferase</keyword>
<name>A0ABS3W140_MICEH</name>
<keyword evidence="2" id="KW-1185">Reference proteome</keyword>
<comment type="caution">
    <text evidence="1">The sequence shown here is derived from an EMBL/GenBank/DDBJ whole genome shotgun (WGS) entry which is preliminary data.</text>
</comment>
<protein>
    <submittedName>
        <fullName evidence="1">PLP-dependent transferase</fullName>
    </submittedName>
</protein>
<accession>A0ABS3W140</accession>
<proteinExistence type="predicted"/>
<sequence>MFDASRMATADTRAVHAGRDDLAALGVHVPPIDLSTTNPLPSVDAGGDAYELLAT</sequence>
<dbReference type="Proteomes" id="UP000823521">
    <property type="component" value="Unassembled WGS sequence"/>
</dbReference>
<dbReference type="GO" id="GO:0016740">
    <property type="term" value="F:transferase activity"/>
    <property type="evidence" value="ECO:0007669"/>
    <property type="project" value="UniProtKB-KW"/>
</dbReference>